<evidence type="ECO:0000313" key="2">
    <source>
        <dbReference type="Proteomes" id="UP001066276"/>
    </source>
</evidence>
<comment type="caution">
    <text evidence="1">The sequence shown here is derived from an EMBL/GenBank/DDBJ whole genome shotgun (WGS) entry which is preliminary data.</text>
</comment>
<organism evidence="1 2">
    <name type="scientific">Pleurodeles waltl</name>
    <name type="common">Iberian ribbed newt</name>
    <dbReference type="NCBI Taxonomy" id="8319"/>
    <lineage>
        <taxon>Eukaryota</taxon>
        <taxon>Metazoa</taxon>
        <taxon>Chordata</taxon>
        <taxon>Craniata</taxon>
        <taxon>Vertebrata</taxon>
        <taxon>Euteleostomi</taxon>
        <taxon>Amphibia</taxon>
        <taxon>Batrachia</taxon>
        <taxon>Caudata</taxon>
        <taxon>Salamandroidea</taxon>
        <taxon>Salamandridae</taxon>
        <taxon>Pleurodelinae</taxon>
        <taxon>Pleurodeles</taxon>
    </lineage>
</organism>
<sequence length="153" mass="17500">MYHYEIMHLPGKDNRVVDGLPRLPLTYDNCEEVDDNECDVSFPYDDVVFIEDHGMELEFSKHKWIKEMQRDGILAKVLDGAVKLEDVKIRNLRHIILCEGVNMRETDDEIKAYLLGCDYELQVVADPDIHFAICVDSGHNANKCVSTTDGISL</sequence>
<evidence type="ECO:0000313" key="1">
    <source>
        <dbReference type="EMBL" id="KAJ1095752.1"/>
    </source>
</evidence>
<dbReference type="AlphaFoldDB" id="A0AAV7LX73"/>
<gene>
    <name evidence="1" type="ORF">NDU88_000908</name>
</gene>
<dbReference type="Proteomes" id="UP001066276">
    <property type="component" value="Chromosome 10"/>
</dbReference>
<protein>
    <submittedName>
        <fullName evidence="1">Uncharacterized protein</fullName>
    </submittedName>
</protein>
<proteinExistence type="predicted"/>
<name>A0AAV7LX73_PLEWA</name>
<accession>A0AAV7LX73</accession>
<keyword evidence="2" id="KW-1185">Reference proteome</keyword>
<dbReference type="EMBL" id="JANPWB010000014">
    <property type="protein sequence ID" value="KAJ1095752.1"/>
    <property type="molecule type" value="Genomic_DNA"/>
</dbReference>
<reference evidence="1" key="1">
    <citation type="journal article" date="2022" name="bioRxiv">
        <title>Sequencing and chromosome-scale assembly of the giantPleurodeles waltlgenome.</title>
        <authorList>
            <person name="Brown T."/>
            <person name="Elewa A."/>
            <person name="Iarovenko S."/>
            <person name="Subramanian E."/>
            <person name="Araus A.J."/>
            <person name="Petzold A."/>
            <person name="Susuki M."/>
            <person name="Suzuki K.-i.T."/>
            <person name="Hayashi T."/>
            <person name="Toyoda A."/>
            <person name="Oliveira C."/>
            <person name="Osipova E."/>
            <person name="Leigh N.D."/>
            <person name="Simon A."/>
            <person name="Yun M.H."/>
        </authorList>
    </citation>
    <scope>NUCLEOTIDE SEQUENCE</scope>
    <source>
        <strain evidence="1">20211129_DDA</strain>
        <tissue evidence="1">Liver</tissue>
    </source>
</reference>